<dbReference type="PROSITE" id="PS51192">
    <property type="entry name" value="HELICASE_ATP_BIND_1"/>
    <property type="match status" value="1"/>
</dbReference>
<evidence type="ECO:0000256" key="1">
    <source>
        <dbReference type="ARBA" id="ARBA00012552"/>
    </source>
</evidence>
<evidence type="ECO:0000256" key="7">
    <source>
        <dbReference type="SAM" id="MobiDB-lite"/>
    </source>
</evidence>
<dbReference type="Pfam" id="PF00271">
    <property type="entry name" value="Helicase_C"/>
    <property type="match status" value="1"/>
</dbReference>
<evidence type="ECO:0000256" key="2">
    <source>
        <dbReference type="ARBA" id="ARBA00022741"/>
    </source>
</evidence>
<dbReference type="PANTHER" id="PTHR47958">
    <property type="entry name" value="ATP-DEPENDENT RNA HELICASE DBP3"/>
    <property type="match status" value="1"/>
</dbReference>
<evidence type="ECO:0000256" key="6">
    <source>
        <dbReference type="PROSITE-ProRule" id="PRU00552"/>
    </source>
</evidence>
<dbReference type="Gene3D" id="3.40.50.300">
    <property type="entry name" value="P-loop containing nucleotide triphosphate hydrolases"/>
    <property type="match status" value="2"/>
</dbReference>
<dbReference type="GO" id="GO:0006355">
    <property type="term" value="P:regulation of DNA-templated transcription"/>
    <property type="evidence" value="ECO:0007669"/>
    <property type="project" value="InterPro"/>
</dbReference>
<evidence type="ECO:0000259" key="8">
    <source>
        <dbReference type="PROSITE" id="PS50045"/>
    </source>
</evidence>
<keyword evidence="2" id="KW-0547">Nucleotide-binding</keyword>
<dbReference type="EC" id="3.6.4.13" evidence="1"/>
<feature type="compositionally biased region" description="Low complexity" evidence="7">
    <location>
        <begin position="874"/>
        <end position="885"/>
    </location>
</feature>
<dbReference type="InterPro" id="IPR027417">
    <property type="entry name" value="P-loop_NTPase"/>
</dbReference>
<organism evidence="12 13">
    <name type="scientific">Apatococcus lobatus</name>
    <dbReference type="NCBI Taxonomy" id="904363"/>
    <lineage>
        <taxon>Eukaryota</taxon>
        <taxon>Viridiplantae</taxon>
        <taxon>Chlorophyta</taxon>
        <taxon>core chlorophytes</taxon>
        <taxon>Trebouxiophyceae</taxon>
        <taxon>Chlorellales</taxon>
        <taxon>Chlorellaceae</taxon>
        <taxon>Apatococcus</taxon>
    </lineage>
</organism>
<feature type="domain" description="Helicase ATP-binding" evidence="9">
    <location>
        <begin position="294"/>
        <end position="469"/>
    </location>
</feature>
<feature type="region of interest" description="Disordered" evidence="7">
    <location>
        <begin position="950"/>
        <end position="972"/>
    </location>
</feature>
<feature type="region of interest" description="Disordered" evidence="7">
    <location>
        <begin position="716"/>
        <end position="757"/>
    </location>
</feature>
<evidence type="ECO:0000259" key="10">
    <source>
        <dbReference type="PROSITE" id="PS51194"/>
    </source>
</evidence>
<feature type="compositionally biased region" description="Low complexity" evidence="7">
    <location>
        <begin position="897"/>
        <end position="912"/>
    </location>
</feature>
<feature type="short sequence motif" description="Q motif" evidence="6">
    <location>
        <begin position="263"/>
        <end position="291"/>
    </location>
</feature>
<dbReference type="EMBL" id="JALJOS010000082">
    <property type="protein sequence ID" value="KAK9816276.1"/>
    <property type="molecule type" value="Genomic_DNA"/>
</dbReference>
<dbReference type="GO" id="GO:0003676">
    <property type="term" value="F:nucleic acid binding"/>
    <property type="evidence" value="ECO:0007669"/>
    <property type="project" value="InterPro"/>
</dbReference>
<proteinExistence type="predicted"/>
<keyword evidence="4" id="KW-0347">Helicase</keyword>
<dbReference type="PROSITE" id="PS51195">
    <property type="entry name" value="Q_MOTIF"/>
    <property type="match status" value="1"/>
</dbReference>
<dbReference type="InterPro" id="IPR001650">
    <property type="entry name" value="Helicase_C-like"/>
</dbReference>
<comment type="caution">
    <text evidence="12">The sequence shown here is derived from an EMBL/GenBank/DDBJ whole genome shotgun (WGS) entry which is preliminary data.</text>
</comment>
<evidence type="ECO:0000259" key="9">
    <source>
        <dbReference type="PROSITE" id="PS51192"/>
    </source>
</evidence>
<reference evidence="12 13" key="1">
    <citation type="journal article" date="2024" name="Nat. Commun.">
        <title>Phylogenomics reveals the evolutionary origins of lichenization in chlorophyte algae.</title>
        <authorList>
            <person name="Puginier C."/>
            <person name="Libourel C."/>
            <person name="Otte J."/>
            <person name="Skaloud P."/>
            <person name="Haon M."/>
            <person name="Grisel S."/>
            <person name="Petersen M."/>
            <person name="Berrin J.G."/>
            <person name="Delaux P.M."/>
            <person name="Dal Grande F."/>
            <person name="Keller J."/>
        </authorList>
    </citation>
    <scope>NUCLEOTIDE SEQUENCE [LARGE SCALE GENOMIC DNA]</scope>
    <source>
        <strain evidence="12 13">SAG 2145</strain>
    </source>
</reference>
<keyword evidence="13" id="KW-1185">Reference proteome</keyword>
<dbReference type="InterPro" id="IPR002078">
    <property type="entry name" value="Sigma_54_int"/>
</dbReference>
<dbReference type="GO" id="GO:0016787">
    <property type="term" value="F:hydrolase activity"/>
    <property type="evidence" value="ECO:0007669"/>
    <property type="project" value="UniProtKB-KW"/>
</dbReference>
<dbReference type="Pfam" id="PF00270">
    <property type="entry name" value="DEAD"/>
    <property type="match status" value="1"/>
</dbReference>
<dbReference type="SUPFAM" id="SSF52540">
    <property type="entry name" value="P-loop containing nucleoside triphosphate hydrolases"/>
    <property type="match status" value="1"/>
</dbReference>
<dbReference type="InterPro" id="IPR014001">
    <property type="entry name" value="Helicase_ATP-bd"/>
</dbReference>
<sequence length="972" mass="102743">MKRTFPYASAVPEVELKRRDLCATRAGTEAAQPRIYESSLPMQHEQPAARTAFGTWTEARIKAFLDQRGEDFDDCSTFAALVVRAQECEFATGPPTQQTKYEASADDEDDPLEAFMAEINQTNQSEDAAQLAQKKAHLELDEDADNVADFLEARRQRGPTGAAAPVATDGNNSDEEVYAAAAAADDGAEAEYDMHDNMMVNADKKAMELLPPVDHDEIMYDDFVKEIYQEPQALKALSPAEAHAMRRQLGLRVTGFGPPNPVKTFAQCGFDSALLGAITRAGFKEPTAIQAQALPAALSGRDILAVAKTGSGKTAAFVLPLLVHIMDQPELEKGAGPIGVIAAPTRELAEQIHKEARKLAKPYKLRICAAFGGLSKYEQFKDLKGGSEMAVCTPGRLIDLLKMKACSMQRATYLALDEADRMFDMGFESQVRCIIGQIRPDRQTLLFSATMPRRMERLARDILISPLRITVGEVGTANEDIHQVVDVVADEAGRLSWLVAHLPAFIDNGDVIVFVSQKAKVDELTGRLKAQGCRAVAIHGDLDQHARMEALSAFKSGQAHVLVATDVASRGLDITTVRTVINYDPPKNVDAYVHRVGRTGRAGDKDGQAHSLLTPKDVRFAGELVQVLSASNQDVPQAVHDIAMKHSRFRKGQPGGKGIGAGRSRKAQVGGAGLGFGAPTAALGAPVMTGFAPAAVPAAPAEAGSMQGFARSNMEANDNLSSAPSAPGLSPAPPPFPPGRPPPAAPTAPAPVPHGPALSTQAVARDEVGQMRRGKFQSGFISSGTQGGDMNARATIVAPKQQPARSFMPAPVPVSALPFTPATSLTSPSFGAAPAALPSAGQALSAAQAIAARLSASVSGGAQPSLPNPPPGPTTSSVQLSAAEAPPERRRAPPEPEAASYNQQPYQYPAQPGAVASSGVPLASAAAQSSIAKAQQAASALFAQFQQQSFPQAKVPQPPVQPPISRPKWDAR</sequence>
<feature type="domain" description="Sigma-54 factor interaction" evidence="8">
    <location>
        <begin position="348"/>
        <end position="505"/>
    </location>
</feature>
<dbReference type="FunFam" id="3.40.50.300:FF:000079">
    <property type="entry name" value="probable ATP-dependent RNA helicase DDX17"/>
    <property type="match status" value="1"/>
</dbReference>
<dbReference type="SMART" id="SM00487">
    <property type="entry name" value="DEXDc"/>
    <property type="match status" value="1"/>
</dbReference>
<feature type="compositionally biased region" description="Pro residues" evidence="7">
    <location>
        <begin position="730"/>
        <end position="754"/>
    </location>
</feature>
<accession>A0AAW1Q381</accession>
<name>A0AAW1Q381_9CHLO</name>
<evidence type="ECO:0000313" key="13">
    <source>
        <dbReference type="Proteomes" id="UP001438707"/>
    </source>
</evidence>
<feature type="compositionally biased region" description="Pro residues" evidence="7">
    <location>
        <begin position="956"/>
        <end position="965"/>
    </location>
</feature>
<feature type="domain" description="DEAD-box RNA helicase Q" evidence="11">
    <location>
        <begin position="263"/>
        <end position="291"/>
    </location>
</feature>
<evidence type="ECO:0000313" key="12">
    <source>
        <dbReference type="EMBL" id="KAK9816276.1"/>
    </source>
</evidence>
<dbReference type="Proteomes" id="UP001438707">
    <property type="component" value="Unassembled WGS sequence"/>
</dbReference>
<evidence type="ECO:0000256" key="3">
    <source>
        <dbReference type="ARBA" id="ARBA00022801"/>
    </source>
</evidence>
<gene>
    <name evidence="12" type="ORF">WJX74_010687</name>
</gene>
<dbReference type="PROSITE" id="PS50045">
    <property type="entry name" value="SIGMA54_INTERACT_4"/>
    <property type="match status" value="1"/>
</dbReference>
<evidence type="ECO:0000256" key="5">
    <source>
        <dbReference type="ARBA" id="ARBA00022840"/>
    </source>
</evidence>
<dbReference type="PROSITE" id="PS51194">
    <property type="entry name" value="HELICASE_CTER"/>
    <property type="match status" value="1"/>
</dbReference>
<dbReference type="InterPro" id="IPR014014">
    <property type="entry name" value="RNA_helicase_DEAD_Q_motif"/>
</dbReference>
<protein>
    <recommendedName>
        <fullName evidence="1">RNA helicase</fullName>
        <ecNumber evidence="1">3.6.4.13</ecNumber>
    </recommendedName>
</protein>
<dbReference type="AlphaFoldDB" id="A0AAW1Q381"/>
<dbReference type="SMART" id="SM00490">
    <property type="entry name" value="HELICc"/>
    <property type="match status" value="1"/>
</dbReference>
<dbReference type="GO" id="GO:0003724">
    <property type="term" value="F:RNA helicase activity"/>
    <property type="evidence" value="ECO:0007669"/>
    <property type="project" value="UniProtKB-EC"/>
</dbReference>
<dbReference type="CDD" id="cd18787">
    <property type="entry name" value="SF2_C_DEAD"/>
    <property type="match status" value="1"/>
</dbReference>
<feature type="region of interest" description="Disordered" evidence="7">
    <location>
        <begin position="859"/>
        <end position="929"/>
    </location>
</feature>
<evidence type="ECO:0000259" key="11">
    <source>
        <dbReference type="PROSITE" id="PS51195"/>
    </source>
</evidence>
<dbReference type="GO" id="GO:0005524">
    <property type="term" value="F:ATP binding"/>
    <property type="evidence" value="ECO:0007669"/>
    <property type="project" value="UniProtKB-KW"/>
</dbReference>
<keyword evidence="5" id="KW-0067">ATP-binding</keyword>
<evidence type="ECO:0000256" key="4">
    <source>
        <dbReference type="ARBA" id="ARBA00022806"/>
    </source>
</evidence>
<keyword evidence="3" id="KW-0378">Hydrolase</keyword>
<dbReference type="InterPro" id="IPR011545">
    <property type="entry name" value="DEAD/DEAH_box_helicase_dom"/>
</dbReference>
<feature type="domain" description="Helicase C-terminal" evidence="10">
    <location>
        <begin position="480"/>
        <end position="643"/>
    </location>
</feature>